<dbReference type="PANTHER" id="PTHR43221">
    <property type="entry name" value="PROTEASE HTPX"/>
    <property type="match status" value="1"/>
</dbReference>
<comment type="subcellular location">
    <subcellularLocation>
        <location evidence="1">Cell membrane</location>
        <topology evidence="1">Multi-pass membrane protein</topology>
    </subcellularLocation>
</comment>
<evidence type="ECO:0000256" key="1">
    <source>
        <dbReference type="ARBA" id="ARBA00004651"/>
    </source>
</evidence>
<keyword evidence="6 11" id="KW-0378">Hydrolase</keyword>
<organism evidence="14 15">
    <name type="scientific">Candidatus Tokpelaia hoelldobleri</name>
    <dbReference type="NCBI Taxonomy" id="1902579"/>
    <lineage>
        <taxon>Bacteria</taxon>
        <taxon>Pseudomonadati</taxon>
        <taxon>Pseudomonadota</taxon>
        <taxon>Alphaproteobacteria</taxon>
        <taxon>Hyphomicrobiales</taxon>
        <taxon>Candidatus Tokpelaia</taxon>
    </lineage>
</organism>
<dbReference type="Gene3D" id="3.30.2010.10">
    <property type="entry name" value="Metalloproteases ('zincins'), catalytic domain"/>
    <property type="match status" value="1"/>
</dbReference>
<dbReference type="KEGG" id="thd:BHV28_05790"/>
<evidence type="ECO:0000313" key="15">
    <source>
        <dbReference type="Proteomes" id="UP000188912"/>
    </source>
</evidence>
<evidence type="ECO:0000256" key="2">
    <source>
        <dbReference type="ARBA" id="ARBA00022475"/>
    </source>
</evidence>
<dbReference type="GO" id="GO:0046872">
    <property type="term" value="F:metal ion binding"/>
    <property type="evidence" value="ECO:0007669"/>
    <property type="project" value="UniProtKB-KW"/>
</dbReference>
<keyword evidence="10 12" id="KW-0472">Membrane</keyword>
<evidence type="ECO:0000256" key="3">
    <source>
        <dbReference type="ARBA" id="ARBA00022670"/>
    </source>
</evidence>
<comment type="cofactor">
    <cofactor evidence="11">
        <name>Zn(2+)</name>
        <dbReference type="ChEBI" id="CHEBI:29105"/>
    </cofactor>
    <text evidence="11">Binds 1 zinc ion per subunit.</text>
</comment>
<keyword evidence="8 12" id="KW-1133">Transmembrane helix</keyword>
<keyword evidence="5" id="KW-0479">Metal-binding</keyword>
<dbReference type="CDD" id="cd07325">
    <property type="entry name" value="M48_Ste24p_like"/>
    <property type="match status" value="1"/>
</dbReference>
<sequence>MNFEVSKIKHIKEKIYEPITLIVGILIWLWFLLAVLESPAHSIIFTLVFYILIFLFISFVSRVMMRAYIFGHYVLVGERQFPHIHQMVVDASRRVGLKEVPKTFIFNSNGVMNAMAVRLLGRTKYVWLTSALIDADNDEQIRFVIGHELGHHVAGHLDILVSILRFPAKMVPFLGAAYSRSRELTCDRIGIWLSGDIEASRTALQMLACGSARLNAQMNATVFQEQENMVPPITGFFLHIFSGYPRLTQRVAEITEWYAYSKSTSPVFRIPGETALS</sequence>
<evidence type="ECO:0000256" key="4">
    <source>
        <dbReference type="ARBA" id="ARBA00022692"/>
    </source>
</evidence>
<evidence type="ECO:0000256" key="7">
    <source>
        <dbReference type="ARBA" id="ARBA00022833"/>
    </source>
</evidence>
<feature type="transmembrane region" description="Helical" evidence="12">
    <location>
        <begin position="42"/>
        <end position="60"/>
    </location>
</feature>
<evidence type="ECO:0000256" key="6">
    <source>
        <dbReference type="ARBA" id="ARBA00022801"/>
    </source>
</evidence>
<evidence type="ECO:0000256" key="10">
    <source>
        <dbReference type="ARBA" id="ARBA00023136"/>
    </source>
</evidence>
<keyword evidence="3 11" id="KW-0645">Protease</keyword>
<feature type="domain" description="Peptidase M48" evidence="13">
    <location>
        <begin position="79"/>
        <end position="162"/>
    </location>
</feature>
<accession>A0A1U9JTU6</accession>
<dbReference type="InterPro" id="IPR001915">
    <property type="entry name" value="Peptidase_M48"/>
</dbReference>
<dbReference type="PANTHER" id="PTHR43221:SF1">
    <property type="entry name" value="PROTEASE HTPX"/>
    <property type="match status" value="1"/>
</dbReference>
<evidence type="ECO:0000256" key="12">
    <source>
        <dbReference type="SAM" id="Phobius"/>
    </source>
</evidence>
<dbReference type="AlphaFoldDB" id="A0A1U9JTU6"/>
<dbReference type="EMBL" id="CP017315">
    <property type="protein sequence ID" value="AQS41285.1"/>
    <property type="molecule type" value="Genomic_DNA"/>
</dbReference>
<keyword evidence="7 11" id="KW-0862">Zinc</keyword>
<dbReference type="Pfam" id="PF01435">
    <property type="entry name" value="Peptidase_M48"/>
    <property type="match status" value="1"/>
</dbReference>
<reference evidence="14 15" key="2">
    <citation type="journal article" date="2016" name="Sci. Rep.">
        <title>The genome of Rhizobiales bacteria in predatory ants reveals urease gene functions but no genes for nitrogen fixation.</title>
        <authorList>
            <person name="Neuvonen M.M."/>
            <person name="Tamarit D."/>
            <person name="Naslund K."/>
            <person name="Liebig J."/>
            <person name="Feldhaar H."/>
            <person name="Moran N.A."/>
            <person name="Guy L."/>
            <person name="Andersson S.G."/>
        </authorList>
    </citation>
    <scope>NUCLEOTIDE SEQUENCE [LARGE SCALE GENOMIC DNA]</scope>
    <source>
        <strain evidence="14 15">Hsal</strain>
    </source>
</reference>
<evidence type="ECO:0000256" key="5">
    <source>
        <dbReference type="ARBA" id="ARBA00022723"/>
    </source>
</evidence>
<evidence type="ECO:0000256" key="11">
    <source>
        <dbReference type="RuleBase" id="RU003983"/>
    </source>
</evidence>
<dbReference type="STRING" id="1902579.BHV28_05790"/>
<evidence type="ECO:0000313" key="14">
    <source>
        <dbReference type="EMBL" id="AQS41285.1"/>
    </source>
</evidence>
<dbReference type="InterPro" id="IPR050083">
    <property type="entry name" value="HtpX_protease"/>
</dbReference>
<name>A0A1U9JTU6_9HYPH</name>
<dbReference type="Proteomes" id="UP000188912">
    <property type="component" value="Chromosome"/>
</dbReference>
<keyword evidence="4 12" id="KW-0812">Transmembrane</keyword>
<dbReference type="GO" id="GO:0005886">
    <property type="term" value="C:plasma membrane"/>
    <property type="evidence" value="ECO:0007669"/>
    <property type="project" value="UniProtKB-SubCell"/>
</dbReference>
<gene>
    <name evidence="14" type="ORF">BHV28_05790</name>
</gene>
<reference evidence="14 15" key="1">
    <citation type="journal article" date="2010" name="Science">
        <title>Genomic comparison of the ants Camponotus floridanus and Harpegnathos saltator.</title>
        <authorList>
            <person name="Bonasio R."/>
            <person name="Zhang G."/>
            <person name="Ye C."/>
            <person name="Mutti N.S."/>
            <person name="Fang X."/>
            <person name="Qin N."/>
            <person name="Donahue G."/>
            <person name="Yang P."/>
            <person name="Li Q."/>
            <person name="Li C."/>
            <person name="Zhang P."/>
            <person name="Huang Z."/>
            <person name="Berger S.L."/>
            <person name="Reinberg D."/>
            <person name="Wang J."/>
            <person name="Liebig J."/>
        </authorList>
    </citation>
    <scope>NUCLEOTIDE SEQUENCE [LARGE SCALE GENOMIC DNA]</scope>
    <source>
        <strain evidence="14 15">Hsal</strain>
    </source>
</reference>
<comment type="similarity">
    <text evidence="11">Belongs to the peptidase M48 family.</text>
</comment>
<proteinExistence type="inferred from homology"/>
<protein>
    <submittedName>
        <fullName evidence="14">Peptidase</fullName>
    </submittedName>
</protein>
<keyword evidence="2" id="KW-1003">Cell membrane</keyword>
<feature type="transmembrane region" description="Helical" evidence="12">
    <location>
        <begin position="15"/>
        <end position="36"/>
    </location>
</feature>
<evidence type="ECO:0000259" key="13">
    <source>
        <dbReference type="Pfam" id="PF01435"/>
    </source>
</evidence>
<keyword evidence="15" id="KW-1185">Reference proteome</keyword>
<evidence type="ECO:0000256" key="9">
    <source>
        <dbReference type="ARBA" id="ARBA00023049"/>
    </source>
</evidence>
<keyword evidence="9 11" id="KW-0482">Metalloprotease</keyword>
<dbReference type="GO" id="GO:0006508">
    <property type="term" value="P:proteolysis"/>
    <property type="evidence" value="ECO:0007669"/>
    <property type="project" value="UniProtKB-KW"/>
</dbReference>
<evidence type="ECO:0000256" key="8">
    <source>
        <dbReference type="ARBA" id="ARBA00022989"/>
    </source>
</evidence>
<dbReference type="GO" id="GO:0004222">
    <property type="term" value="F:metalloendopeptidase activity"/>
    <property type="evidence" value="ECO:0007669"/>
    <property type="project" value="InterPro"/>
</dbReference>